<dbReference type="Pfam" id="PF11848">
    <property type="entry name" value="DUF3368"/>
    <property type="match status" value="1"/>
</dbReference>
<dbReference type="OrthoDB" id="764457at2"/>
<dbReference type="RefSeq" id="WP_044218979.1">
    <property type="nucleotide sequence ID" value="NZ_JBKAGJ010000017.1"/>
</dbReference>
<keyword evidence="2" id="KW-1185">Reference proteome</keyword>
<evidence type="ECO:0008006" key="3">
    <source>
        <dbReference type="Google" id="ProtNLM"/>
    </source>
</evidence>
<dbReference type="PANTHER" id="PTHR39550:SF1">
    <property type="entry name" value="SLL0658 PROTEIN"/>
    <property type="match status" value="1"/>
</dbReference>
<name>A0A098SBF4_9BACT</name>
<dbReference type="STRING" id="1524460.IX84_09265"/>
<accession>A0A098SBF4</accession>
<dbReference type="PANTHER" id="PTHR39550">
    <property type="entry name" value="SLL0658 PROTEIN"/>
    <property type="match status" value="1"/>
</dbReference>
<dbReference type="AlphaFoldDB" id="A0A098SBF4"/>
<sequence length="162" mass="17797">MIVVSDTSVIGNLLMVDKLHLLNALFEKVIIPDKVADELSALETFGYNVDNIFQAEIISVRSVKNREKVESLLEELDPGESEAIVLALELDIPLLLIDEKTGRAKAEELGIEVTGLLGILLRAKAKGSIPALKPIVDSLISDAKFFINDKLYKSVLLKARED</sequence>
<dbReference type="Proteomes" id="UP000029736">
    <property type="component" value="Unassembled WGS sequence"/>
</dbReference>
<dbReference type="InterPro" id="IPR021799">
    <property type="entry name" value="PIN-like_prokaryotic"/>
</dbReference>
<proteinExistence type="predicted"/>
<protein>
    <recommendedName>
        <fullName evidence="3">DUF3368 domain-containing protein</fullName>
    </recommendedName>
</protein>
<comment type="caution">
    <text evidence="1">The sequence shown here is derived from an EMBL/GenBank/DDBJ whole genome shotgun (WGS) entry which is preliminary data.</text>
</comment>
<dbReference type="EMBL" id="JPOS01000019">
    <property type="protein sequence ID" value="KGE88372.1"/>
    <property type="molecule type" value="Genomic_DNA"/>
</dbReference>
<gene>
    <name evidence="1" type="ORF">IX84_09265</name>
</gene>
<reference evidence="1 2" key="1">
    <citation type="journal article" date="2014" name="Int. J. Syst. Evol. Microbiol.">
        <title>Phaeodactylibacter xiamenensis gen. nov., sp. nov., a member of the family Saprospiraceae isolated from the marine alga Phaeodactylum tricornutum.</title>
        <authorList>
            <person name="Chen Z.Jr."/>
            <person name="Lei X."/>
            <person name="Lai Q."/>
            <person name="Li Y."/>
            <person name="Zhang B."/>
            <person name="Zhang J."/>
            <person name="Zhang H."/>
            <person name="Yang L."/>
            <person name="Zheng W."/>
            <person name="Tian Y."/>
            <person name="Yu Z."/>
            <person name="Xu H.Jr."/>
            <person name="Zheng T."/>
        </authorList>
    </citation>
    <scope>NUCLEOTIDE SEQUENCE [LARGE SCALE GENOMIC DNA]</scope>
    <source>
        <strain evidence="1 2">KD52</strain>
    </source>
</reference>
<evidence type="ECO:0000313" key="2">
    <source>
        <dbReference type="Proteomes" id="UP000029736"/>
    </source>
</evidence>
<organism evidence="1 2">
    <name type="scientific">Phaeodactylibacter xiamenensis</name>
    <dbReference type="NCBI Taxonomy" id="1524460"/>
    <lineage>
        <taxon>Bacteria</taxon>
        <taxon>Pseudomonadati</taxon>
        <taxon>Bacteroidota</taxon>
        <taxon>Saprospiria</taxon>
        <taxon>Saprospirales</taxon>
        <taxon>Haliscomenobacteraceae</taxon>
        <taxon>Phaeodactylibacter</taxon>
    </lineage>
</organism>
<evidence type="ECO:0000313" key="1">
    <source>
        <dbReference type="EMBL" id="KGE88372.1"/>
    </source>
</evidence>